<dbReference type="Gene3D" id="1.10.443.10">
    <property type="entry name" value="Intergrase catalytic core"/>
    <property type="match status" value="1"/>
</dbReference>
<protein>
    <recommendedName>
        <fullName evidence="4">Integrase</fullName>
    </recommendedName>
</protein>
<comment type="caution">
    <text evidence="2">The sequence shown here is derived from an EMBL/GenBank/DDBJ whole genome shotgun (WGS) entry which is preliminary data.</text>
</comment>
<gene>
    <name evidence="2" type="ORF">GCM10010411_67590</name>
</gene>
<organism evidence="2 3">
    <name type="scientific">Actinomadura fulvescens</name>
    <dbReference type="NCBI Taxonomy" id="46160"/>
    <lineage>
        <taxon>Bacteria</taxon>
        <taxon>Bacillati</taxon>
        <taxon>Actinomycetota</taxon>
        <taxon>Actinomycetes</taxon>
        <taxon>Streptosporangiales</taxon>
        <taxon>Thermomonosporaceae</taxon>
        <taxon>Actinomadura</taxon>
    </lineage>
</organism>
<keyword evidence="3" id="KW-1185">Reference proteome</keyword>
<evidence type="ECO:0000313" key="2">
    <source>
        <dbReference type="EMBL" id="GAA2622039.1"/>
    </source>
</evidence>
<reference evidence="3" key="1">
    <citation type="journal article" date="2019" name="Int. J. Syst. Evol. Microbiol.">
        <title>The Global Catalogue of Microorganisms (GCM) 10K type strain sequencing project: providing services to taxonomists for standard genome sequencing and annotation.</title>
        <authorList>
            <consortium name="The Broad Institute Genomics Platform"/>
            <consortium name="The Broad Institute Genome Sequencing Center for Infectious Disease"/>
            <person name="Wu L."/>
            <person name="Ma J."/>
        </authorList>
    </citation>
    <scope>NUCLEOTIDE SEQUENCE [LARGE SCALE GENOMIC DNA]</scope>
    <source>
        <strain evidence="3">JCM 6833</strain>
    </source>
</reference>
<dbReference type="SUPFAM" id="SSF56349">
    <property type="entry name" value="DNA breaking-rejoining enzymes"/>
    <property type="match status" value="1"/>
</dbReference>
<sequence>MVLVAIESGPLPPIRFHELRHGSATLSLLGKVDMKVISVTLGRVRSSFTAGTYTLVLPEVAKAAASVAGMCPPDAENAPAEVINFNESASTGGGSGI</sequence>
<accession>A0ABP6CQN3</accession>
<proteinExistence type="predicted"/>
<dbReference type="Proteomes" id="UP001501509">
    <property type="component" value="Unassembled WGS sequence"/>
</dbReference>
<keyword evidence="1" id="KW-0233">DNA recombination</keyword>
<name>A0ABP6CQN3_9ACTN</name>
<dbReference type="InterPro" id="IPR013762">
    <property type="entry name" value="Integrase-like_cat_sf"/>
</dbReference>
<evidence type="ECO:0000313" key="3">
    <source>
        <dbReference type="Proteomes" id="UP001501509"/>
    </source>
</evidence>
<evidence type="ECO:0008006" key="4">
    <source>
        <dbReference type="Google" id="ProtNLM"/>
    </source>
</evidence>
<dbReference type="EMBL" id="BAAATD010000010">
    <property type="protein sequence ID" value="GAA2622039.1"/>
    <property type="molecule type" value="Genomic_DNA"/>
</dbReference>
<evidence type="ECO:0000256" key="1">
    <source>
        <dbReference type="ARBA" id="ARBA00023172"/>
    </source>
</evidence>
<dbReference type="InterPro" id="IPR011010">
    <property type="entry name" value="DNA_brk_join_enz"/>
</dbReference>